<dbReference type="PANTHER" id="PTHR43135">
    <property type="entry name" value="ALPHA-D-RIBOSE 1-METHYLPHOSPHONATE 5-TRIPHOSPHATE DIPHOSPHATASE"/>
    <property type="match status" value="1"/>
</dbReference>
<gene>
    <name evidence="3" type="ORF">KE626_30460</name>
</gene>
<dbReference type="InterPro" id="IPR032466">
    <property type="entry name" value="Metal_Hydrolase"/>
</dbReference>
<dbReference type="PANTHER" id="PTHR43135:SF3">
    <property type="entry name" value="ALPHA-D-RIBOSE 1-METHYLPHOSPHONATE 5-TRIPHOSPHATE DIPHOSPHATASE"/>
    <property type="match status" value="1"/>
</dbReference>
<dbReference type="Proteomes" id="UP000676386">
    <property type="component" value="Unassembled WGS sequence"/>
</dbReference>
<dbReference type="RefSeq" id="WP_211976854.1">
    <property type="nucleotide sequence ID" value="NZ_CBFHAM010000032.1"/>
</dbReference>
<dbReference type="EMBL" id="JAGTXB010000024">
    <property type="protein sequence ID" value="MBS0031693.1"/>
    <property type="molecule type" value="Genomic_DNA"/>
</dbReference>
<name>A0ABS5J9H8_9BACT</name>
<feature type="domain" description="Amidohydrolase-related" evidence="2">
    <location>
        <begin position="349"/>
        <end position="410"/>
    </location>
</feature>
<evidence type="ECO:0000313" key="3">
    <source>
        <dbReference type="EMBL" id="MBS0031693.1"/>
    </source>
</evidence>
<organism evidence="3 4">
    <name type="scientific">Chitinophaga hostae</name>
    <dbReference type="NCBI Taxonomy" id="2831022"/>
    <lineage>
        <taxon>Bacteria</taxon>
        <taxon>Pseudomonadati</taxon>
        <taxon>Bacteroidota</taxon>
        <taxon>Chitinophagia</taxon>
        <taxon>Chitinophagales</taxon>
        <taxon>Chitinophagaceae</taxon>
        <taxon>Chitinophaga</taxon>
    </lineage>
</organism>
<keyword evidence="4" id="KW-1185">Reference proteome</keyword>
<protein>
    <submittedName>
        <fullName evidence="3">Amidohydrolase family protein</fullName>
    </submittedName>
</protein>
<accession>A0ABS5J9H8</accession>
<dbReference type="SUPFAM" id="SSF51556">
    <property type="entry name" value="Metallo-dependent hydrolases"/>
    <property type="match status" value="1"/>
</dbReference>
<evidence type="ECO:0000313" key="4">
    <source>
        <dbReference type="Proteomes" id="UP000676386"/>
    </source>
</evidence>
<dbReference type="SUPFAM" id="SSF51338">
    <property type="entry name" value="Composite domain of metallo-dependent hydrolases"/>
    <property type="match status" value="1"/>
</dbReference>
<comment type="caution">
    <text evidence="3">The sequence shown here is derived from an EMBL/GenBank/DDBJ whole genome shotgun (WGS) entry which is preliminary data.</text>
</comment>
<evidence type="ECO:0000256" key="1">
    <source>
        <dbReference type="SAM" id="SignalP"/>
    </source>
</evidence>
<keyword evidence="1" id="KW-0732">Signal</keyword>
<proteinExistence type="predicted"/>
<dbReference type="Gene3D" id="2.30.40.10">
    <property type="entry name" value="Urease, subunit C, domain 1"/>
    <property type="match status" value="1"/>
</dbReference>
<sequence length="432" mass="46482">MKKNIILLGLAMGCHMAYAQETISPAGPQDKPVYLTNATIHVGNGAVINNGTIAFAKGKITAVGANVPAAGSDATVMDMKGQHVYPGIIAPESKLGLVEFESVRATIDAREVGEINPSVRSIIAYNADSKVINTLRSNGILLAQVTPEGGIVSGVSSVVQLDAWNWEDAAYKTDNALHFFMPGLLPQGGGRGAGAAGAAGDRLKAAMDQIETVRTFFREAKAYQQEAKHSATNLKFESMRALFNKEQKLFIHCNLVKEMLIAIDFAKEFKADVTIVGGADAWLIADILKQNNVPVVLTQPHSLPVMQDDDVDQPYKTAALLQKAGVLFCLSNEGFWQQRNLGFEAGTASAYGLSREEALTAVTLNAAKILGIDKTTGSLEMGKDANIAVSTGDMLDMKSSVITKAFIQGREINLDNKQKQLYEKYEKKYGLK</sequence>
<dbReference type="InterPro" id="IPR051781">
    <property type="entry name" value="Metallo-dep_Hydrolase"/>
</dbReference>
<dbReference type="Pfam" id="PF01979">
    <property type="entry name" value="Amidohydro_1"/>
    <property type="match status" value="1"/>
</dbReference>
<dbReference type="InterPro" id="IPR006680">
    <property type="entry name" value="Amidohydro-rel"/>
</dbReference>
<dbReference type="Gene3D" id="3.20.20.140">
    <property type="entry name" value="Metal-dependent hydrolases"/>
    <property type="match status" value="1"/>
</dbReference>
<dbReference type="InterPro" id="IPR011059">
    <property type="entry name" value="Metal-dep_hydrolase_composite"/>
</dbReference>
<feature type="signal peptide" evidence="1">
    <location>
        <begin position="1"/>
        <end position="19"/>
    </location>
</feature>
<reference evidence="3 4" key="1">
    <citation type="submission" date="2021-04" db="EMBL/GenBank/DDBJ databases">
        <title>Chitinophaga sp. nov., isolated from the rhizosphere soil.</title>
        <authorList>
            <person name="He S."/>
        </authorList>
    </citation>
    <scope>NUCLEOTIDE SEQUENCE [LARGE SCALE GENOMIC DNA]</scope>
    <source>
        <strain evidence="3 4">2R12</strain>
    </source>
</reference>
<evidence type="ECO:0000259" key="2">
    <source>
        <dbReference type="Pfam" id="PF01979"/>
    </source>
</evidence>
<feature type="chain" id="PRO_5046464867" evidence="1">
    <location>
        <begin position="20"/>
        <end position="432"/>
    </location>
</feature>